<reference evidence="5 6" key="1">
    <citation type="submission" date="2018-01" db="EMBL/GenBank/DDBJ databases">
        <title>Draft genome of the strawberry crown rot pathogen Phytophthora cactorum.</title>
        <authorList>
            <person name="Armitage A.D."/>
            <person name="Lysoe E."/>
            <person name="Nellist C.F."/>
            <person name="Harrison R.J."/>
            <person name="Brurberg M.B."/>
        </authorList>
    </citation>
    <scope>NUCLEOTIDE SEQUENCE [LARGE SCALE GENOMIC DNA]</scope>
    <source>
        <strain evidence="5 6">10300</strain>
    </source>
</reference>
<organism evidence="5 6">
    <name type="scientific">Phytophthora cactorum</name>
    <dbReference type="NCBI Taxonomy" id="29920"/>
    <lineage>
        <taxon>Eukaryota</taxon>
        <taxon>Sar</taxon>
        <taxon>Stramenopiles</taxon>
        <taxon>Oomycota</taxon>
        <taxon>Peronosporomycetes</taxon>
        <taxon>Peronosporales</taxon>
        <taxon>Peronosporaceae</taxon>
        <taxon>Phytophthora</taxon>
    </lineage>
</organism>
<dbReference type="AlphaFoldDB" id="A0A329T0Q0"/>
<sequence>MDRCNYMDESTANTEGYADTEVVGSLSLPLAQQDLQVESRADMPLEQPASAGHARKNFTAAADAILLRAVNVGKPWEAAKGTANGVMKSFDKVANICEEVEGFVRKHGSALRTRFDKIVRQYRDAEVVSRRASGTIEEYDERDMLLQDIITRMDDFQQLQAAEKHLRRAKDDGIEASGALMRRLAMGELEDELQGDTASADDEPKEEDDAARVAIMQAPPARVLKSVLLSTATDGLQR</sequence>
<dbReference type="Proteomes" id="UP000251314">
    <property type="component" value="Unassembled WGS sequence"/>
</dbReference>
<dbReference type="Proteomes" id="UP000736787">
    <property type="component" value="Unassembled WGS sequence"/>
</dbReference>
<dbReference type="PANTHER" id="PTHR37558">
    <property type="entry name" value="HTH CENPB-TYPE DOMAIN-CONTAINING PROTEIN"/>
    <property type="match status" value="1"/>
</dbReference>
<evidence type="ECO:0000313" key="2">
    <source>
        <dbReference type="EMBL" id="KAG2943034.1"/>
    </source>
</evidence>
<dbReference type="Proteomes" id="UP000774804">
    <property type="component" value="Unassembled WGS sequence"/>
</dbReference>
<dbReference type="VEuPathDB" id="FungiDB:PC110_g1592"/>
<dbReference type="EMBL" id="RCMI01000013">
    <property type="protein sequence ID" value="KAG2943034.1"/>
    <property type="molecule type" value="Genomic_DNA"/>
</dbReference>
<dbReference type="OrthoDB" id="128515at2759"/>
<evidence type="ECO:0000313" key="3">
    <source>
        <dbReference type="EMBL" id="KAG2955598.1"/>
    </source>
</evidence>
<dbReference type="EMBL" id="RCMG01000015">
    <property type="protein sequence ID" value="KAG2868109.1"/>
    <property type="molecule type" value="Genomic_DNA"/>
</dbReference>
<evidence type="ECO:0000313" key="5">
    <source>
        <dbReference type="EMBL" id="RAW42254.1"/>
    </source>
</evidence>
<comment type="caution">
    <text evidence="5">The sequence shown here is derived from an EMBL/GenBank/DDBJ whole genome shotgun (WGS) entry which is preliminary data.</text>
</comment>
<dbReference type="EMBL" id="RCML01000010">
    <property type="protein sequence ID" value="KAG2999198.1"/>
    <property type="molecule type" value="Genomic_DNA"/>
</dbReference>
<dbReference type="PANTHER" id="PTHR37558:SF1">
    <property type="entry name" value="HTH CENPB-TYPE DOMAIN-CONTAINING PROTEIN"/>
    <property type="match status" value="1"/>
</dbReference>
<dbReference type="EMBL" id="RCMK01000003">
    <property type="protein sequence ID" value="KAG2955598.1"/>
    <property type="molecule type" value="Genomic_DNA"/>
</dbReference>
<accession>A0A329T0Q0</accession>
<dbReference type="Proteomes" id="UP000697107">
    <property type="component" value="Unassembled WGS sequence"/>
</dbReference>
<protein>
    <submittedName>
        <fullName evidence="5">Uncharacterized protein</fullName>
    </submittedName>
</protein>
<gene>
    <name evidence="5" type="ORF">PC110_g1592</name>
    <name evidence="1" type="ORF">PC113_g1375</name>
    <name evidence="2" type="ORF">PC115_g1130</name>
    <name evidence="3" type="ORF">PC117_g280</name>
    <name evidence="4" type="ORF">PC118_g955</name>
</gene>
<evidence type="ECO:0000313" key="6">
    <source>
        <dbReference type="Proteomes" id="UP000251314"/>
    </source>
</evidence>
<dbReference type="EMBL" id="MJFZ01000018">
    <property type="protein sequence ID" value="RAW42254.1"/>
    <property type="molecule type" value="Genomic_DNA"/>
</dbReference>
<proteinExistence type="predicted"/>
<evidence type="ECO:0000313" key="1">
    <source>
        <dbReference type="EMBL" id="KAG2868109.1"/>
    </source>
</evidence>
<name>A0A329T0Q0_9STRA</name>
<evidence type="ECO:0000313" key="4">
    <source>
        <dbReference type="EMBL" id="KAG2999198.1"/>
    </source>
</evidence>
<keyword evidence="6" id="KW-1185">Reference proteome</keyword>
<dbReference type="Proteomes" id="UP000735874">
    <property type="component" value="Unassembled WGS sequence"/>
</dbReference>
<reference evidence="1" key="2">
    <citation type="submission" date="2018-10" db="EMBL/GenBank/DDBJ databases">
        <title>Effector identification in a new, highly contiguous assembly of the strawberry crown rot pathogen Phytophthora cactorum.</title>
        <authorList>
            <person name="Armitage A.D."/>
            <person name="Nellist C.F."/>
            <person name="Bates H."/>
            <person name="Vickerstaff R.J."/>
            <person name="Harrison R.J."/>
        </authorList>
    </citation>
    <scope>NUCLEOTIDE SEQUENCE</scope>
    <source>
        <strain evidence="1">15-7</strain>
        <strain evidence="2">4032</strain>
        <strain evidence="3">4040</strain>
        <strain evidence="4">P415</strain>
    </source>
</reference>